<gene>
    <name evidence="1" type="ORF">DES43_10679</name>
</gene>
<sequence>MTAFVQRPVVARDSAGAFTLDADMLARHFGWPAETLRDFMRRGMVSSTVERGEGDDEGRWRLGVRCGNRRWQAIVEPDGVVVSEHVEFVPLRTGKVEGI</sequence>
<comment type="caution">
    <text evidence="1">The sequence shown here is derived from an EMBL/GenBank/DDBJ whole genome shotgun (WGS) entry which is preliminary data.</text>
</comment>
<dbReference type="RefSeq" id="WP_035024775.1">
    <property type="nucleotide sequence ID" value="NZ_KK073881.1"/>
</dbReference>
<dbReference type="OrthoDB" id="8238457at2"/>
<evidence type="ECO:0000313" key="1">
    <source>
        <dbReference type="EMBL" id="TDR36180.1"/>
    </source>
</evidence>
<proteinExistence type="predicted"/>
<evidence type="ECO:0000313" key="2">
    <source>
        <dbReference type="Proteomes" id="UP000294958"/>
    </source>
</evidence>
<reference evidence="1 2" key="1">
    <citation type="submission" date="2019-03" db="EMBL/GenBank/DDBJ databases">
        <title>Genomic Encyclopedia of Type Strains, Phase IV (KMG-IV): sequencing the most valuable type-strain genomes for metagenomic binning, comparative biology and taxonomic classification.</title>
        <authorList>
            <person name="Goeker M."/>
        </authorList>
    </citation>
    <scope>NUCLEOTIDE SEQUENCE [LARGE SCALE GENOMIC DNA]</scope>
    <source>
        <strain evidence="1 2">DSM 11603</strain>
    </source>
</reference>
<dbReference type="Pfam" id="PF20132">
    <property type="entry name" value="DUF6522"/>
    <property type="match status" value="1"/>
</dbReference>
<accession>A0A4R6YI08</accession>
<dbReference type="Proteomes" id="UP000294958">
    <property type="component" value="Unassembled WGS sequence"/>
</dbReference>
<name>A0A4R6YI08_9HYPH</name>
<protein>
    <submittedName>
        <fullName evidence="1">Uncharacterized protein</fullName>
    </submittedName>
</protein>
<dbReference type="AlphaFoldDB" id="A0A4R6YI08"/>
<keyword evidence="2" id="KW-1185">Reference proteome</keyword>
<dbReference type="EMBL" id="SNZF01000006">
    <property type="protein sequence ID" value="TDR36180.1"/>
    <property type="molecule type" value="Genomic_DNA"/>
</dbReference>
<organism evidence="1 2">
    <name type="scientific">Aquamicrobium defluvii</name>
    <dbReference type="NCBI Taxonomy" id="69279"/>
    <lineage>
        <taxon>Bacteria</taxon>
        <taxon>Pseudomonadati</taxon>
        <taxon>Pseudomonadota</taxon>
        <taxon>Alphaproteobacteria</taxon>
        <taxon>Hyphomicrobiales</taxon>
        <taxon>Phyllobacteriaceae</taxon>
        <taxon>Aquamicrobium</taxon>
    </lineage>
</organism>
<dbReference type="InterPro" id="IPR045389">
    <property type="entry name" value="DUF6522"/>
</dbReference>